<dbReference type="STRING" id="485915.Dret_0808"/>
<accession>C8X102</accession>
<dbReference type="EMBL" id="CP001734">
    <property type="protein sequence ID" value="ACV68099.1"/>
    <property type="molecule type" value="Genomic_DNA"/>
</dbReference>
<dbReference type="OrthoDB" id="9810508at2"/>
<organism evidence="2 3">
    <name type="scientific">Desulfohalobium retbaense (strain ATCC 49708 / DSM 5692 / JCM 16813 / HR100)</name>
    <dbReference type="NCBI Taxonomy" id="485915"/>
    <lineage>
        <taxon>Bacteria</taxon>
        <taxon>Pseudomonadati</taxon>
        <taxon>Thermodesulfobacteriota</taxon>
        <taxon>Desulfovibrionia</taxon>
        <taxon>Desulfovibrionales</taxon>
        <taxon>Desulfohalobiaceae</taxon>
        <taxon>Desulfohalobium</taxon>
    </lineage>
</organism>
<protein>
    <recommendedName>
        <fullName evidence="1">DUF374 domain-containing protein</fullName>
    </recommendedName>
</protein>
<feature type="domain" description="DUF374" evidence="1">
    <location>
        <begin position="61"/>
        <end position="128"/>
    </location>
</feature>
<evidence type="ECO:0000313" key="3">
    <source>
        <dbReference type="Proteomes" id="UP000001052"/>
    </source>
</evidence>
<dbReference type="Pfam" id="PF04028">
    <property type="entry name" value="DUF374"/>
    <property type="match status" value="1"/>
</dbReference>
<sequence length="216" mass="23459">MAKTWALQGSIWVLRGVVPLWCKALRYSRSNYEPVAAVRATSQPVVFAIWHDELFPLCTLHRGEGVVAVVSQSRDGEILAKVLQAFGYGLARGSTSRGGLRALVGACREIQKKGRDAVLTVDGPRGPRHVAKPGAIYLAARTGALLVPTRVAMSRVKRFEKAWDKFQLPLPGSKCLVRYGTPYGVDPGVLHSSTGMEKARETLQNALETLAGSEHV</sequence>
<evidence type="ECO:0000259" key="1">
    <source>
        <dbReference type="Pfam" id="PF04028"/>
    </source>
</evidence>
<dbReference type="RefSeq" id="WP_015751257.1">
    <property type="nucleotide sequence ID" value="NC_013223.1"/>
</dbReference>
<reference evidence="2 3" key="2">
    <citation type="journal article" date="2010" name="Stand. Genomic Sci.">
        <title>Complete genome sequence of Desulfohalobium retbaense type strain (HR(100)).</title>
        <authorList>
            <person name="Spring S."/>
            <person name="Nolan M."/>
            <person name="Lapidus A."/>
            <person name="Glavina Del Rio T."/>
            <person name="Copeland A."/>
            <person name="Tice H."/>
            <person name="Cheng J.F."/>
            <person name="Lucas S."/>
            <person name="Land M."/>
            <person name="Chen F."/>
            <person name="Bruce D."/>
            <person name="Goodwin L."/>
            <person name="Pitluck S."/>
            <person name="Ivanova N."/>
            <person name="Mavromatis K."/>
            <person name="Mikhailova N."/>
            <person name="Pati A."/>
            <person name="Chen A."/>
            <person name="Palaniappan K."/>
            <person name="Hauser L."/>
            <person name="Chang Y.J."/>
            <person name="Jeffries C.D."/>
            <person name="Munk C."/>
            <person name="Kiss H."/>
            <person name="Chain P."/>
            <person name="Han C."/>
            <person name="Brettin T."/>
            <person name="Detter J.C."/>
            <person name="Schuler E."/>
            <person name="Goker M."/>
            <person name="Rohde M."/>
            <person name="Bristow J."/>
            <person name="Eisen J.A."/>
            <person name="Markowitz V."/>
            <person name="Hugenholtz P."/>
            <person name="Kyrpides N.C."/>
            <person name="Klenk H.P."/>
        </authorList>
    </citation>
    <scope>NUCLEOTIDE SEQUENCE [LARGE SCALE GENOMIC DNA]</scope>
    <source>
        <strain evidence="2 3">DSM 5692</strain>
    </source>
</reference>
<dbReference type="Proteomes" id="UP000001052">
    <property type="component" value="Chromosome"/>
</dbReference>
<dbReference type="eggNOG" id="COG2121">
    <property type="taxonomic scope" value="Bacteria"/>
</dbReference>
<name>C8X102_DESRD</name>
<keyword evidence="3" id="KW-1185">Reference proteome</keyword>
<gene>
    <name evidence="2" type="ordered locus">Dret_0808</name>
</gene>
<dbReference type="InterPro" id="IPR007172">
    <property type="entry name" value="DUF374"/>
</dbReference>
<reference evidence="3" key="1">
    <citation type="submission" date="2009-09" db="EMBL/GenBank/DDBJ databases">
        <title>The complete chromosome of Desulfohalobium retbaense DSM 5692.</title>
        <authorList>
            <consortium name="US DOE Joint Genome Institute (JGI-PGF)"/>
            <person name="Lucas S."/>
            <person name="Copeland A."/>
            <person name="Lapidus A."/>
            <person name="Glavina del Rio T."/>
            <person name="Dalin E."/>
            <person name="Tice H."/>
            <person name="Bruce D."/>
            <person name="Goodwin L."/>
            <person name="Pitluck S."/>
            <person name="Kyrpides N."/>
            <person name="Mavromatis K."/>
            <person name="Ivanova N."/>
            <person name="Mikhailova N."/>
            <person name="Munk A.C."/>
            <person name="Brettin T."/>
            <person name="Detter J.C."/>
            <person name="Han C."/>
            <person name="Tapia R."/>
            <person name="Larimer F."/>
            <person name="Land M."/>
            <person name="Hauser L."/>
            <person name="Markowitz V."/>
            <person name="Cheng J.-F."/>
            <person name="Hugenholtz P."/>
            <person name="Woyke T."/>
            <person name="Wu D."/>
            <person name="Spring S."/>
            <person name="Klenk H.-P."/>
            <person name="Eisen J.A."/>
        </authorList>
    </citation>
    <scope>NUCLEOTIDE SEQUENCE [LARGE SCALE GENOMIC DNA]</scope>
    <source>
        <strain evidence="3">DSM 5692</strain>
    </source>
</reference>
<dbReference type="KEGG" id="drt:Dret_0808"/>
<evidence type="ECO:0000313" key="2">
    <source>
        <dbReference type="EMBL" id="ACV68099.1"/>
    </source>
</evidence>
<proteinExistence type="predicted"/>
<dbReference type="AlphaFoldDB" id="C8X102"/>
<dbReference type="HOGENOM" id="CLU_086327_1_0_7"/>
<dbReference type="CDD" id="cd07983">
    <property type="entry name" value="LPLAT_DUF374-like"/>
    <property type="match status" value="1"/>
</dbReference>